<dbReference type="InterPro" id="IPR017871">
    <property type="entry name" value="ABC_transporter-like_CS"/>
</dbReference>
<feature type="domain" description="ABC transmembrane type-1" evidence="14">
    <location>
        <begin position="156"/>
        <end position="431"/>
    </location>
</feature>
<dbReference type="Proteomes" id="UP000242913">
    <property type="component" value="Unassembled WGS sequence"/>
</dbReference>
<organism evidence="15 16">
    <name type="scientific">Onchocerca flexuosa</name>
    <dbReference type="NCBI Taxonomy" id="387005"/>
    <lineage>
        <taxon>Eukaryota</taxon>
        <taxon>Metazoa</taxon>
        <taxon>Ecdysozoa</taxon>
        <taxon>Nematoda</taxon>
        <taxon>Chromadorea</taxon>
        <taxon>Rhabditida</taxon>
        <taxon>Spirurina</taxon>
        <taxon>Spiruromorpha</taxon>
        <taxon>Filarioidea</taxon>
        <taxon>Onchocercidae</taxon>
        <taxon>Onchocerca</taxon>
    </lineage>
</organism>
<dbReference type="Gene3D" id="1.20.1560.10">
    <property type="entry name" value="ABC transporter type 1, transmembrane domain"/>
    <property type="match status" value="2"/>
</dbReference>
<dbReference type="FunFam" id="3.40.50.300:FF:000997">
    <property type="entry name" value="Multidrug resistance-associated protein 1"/>
    <property type="match status" value="1"/>
</dbReference>
<feature type="transmembrane region" description="Helical" evidence="12">
    <location>
        <begin position="408"/>
        <end position="427"/>
    </location>
</feature>
<feature type="transmembrane region" description="Helical" evidence="12">
    <location>
        <begin position="154"/>
        <end position="175"/>
    </location>
</feature>
<dbReference type="InterPro" id="IPR003439">
    <property type="entry name" value="ABC_transporter-like_ATP-bd"/>
</dbReference>
<evidence type="ECO:0000256" key="9">
    <source>
        <dbReference type="ARBA" id="ARBA00023136"/>
    </source>
</evidence>
<dbReference type="GO" id="GO:0016020">
    <property type="term" value="C:membrane"/>
    <property type="evidence" value="ECO:0007669"/>
    <property type="project" value="InterPro"/>
</dbReference>
<dbReference type="SMART" id="SM00382">
    <property type="entry name" value="AAA"/>
    <property type="match status" value="2"/>
</dbReference>
<dbReference type="Gene3D" id="3.40.50.300">
    <property type="entry name" value="P-loop containing nucleotide triphosphate hydrolases"/>
    <property type="match status" value="2"/>
</dbReference>
<feature type="compositionally biased region" description="Basic and acidic residues" evidence="11">
    <location>
        <begin position="1433"/>
        <end position="1455"/>
    </location>
</feature>
<feature type="compositionally biased region" description="Low complexity" evidence="11">
    <location>
        <begin position="1409"/>
        <end position="1422"/>
    </location>
</feature>
<keyword evidence="6" id="KW-0547">Nucleotide-binding</keyword>
<dbReference type="GO" id="GO:0016887">
    <property type="term" value="F:ATP hydrolysis activity"/>
    <property type="evidence" value="ECO:0007669"/>
    <property type="project" value="InterPro"/>
</dbReference>
<keyword evidence="5" id="KW-0677">Repeat</keyword>
<dbReference type="OrthoDB" id="6500128at2759"/>
<dbReference type="SUPFAM" id="SSF52540">
    <property type="entry name" value="P-loop containing nucleoside triphosphate hydrolases"/>
    <property type="match status" value="2"/>
</dbReference>
<evidence type="ECO:0000256" key="6">
    <source>
        <dbReference type="ARBA" id="ARBA00022741"/>
    </source>
</evidence>
<evidence type="ECO:0000256" key="5">
    <source>
        <dbReference type="ARBA" id="ARBA00022737"/>
    </source>
</evidence>
<dbReference type="FunFam" id="1.20.1560.10:FF:000162">
    <property type="entry name" value="Predicted protein"/>
    <property type="match status" value="1"/>
</dbReference>
<evidence type="ECO:0000256" key="7">
    <source>
        <dbReference type="ARBA" id="ARBA00022840"/>
    </source>
</evidence>
<keyword evidence="4 12" id="KW-0812">Transmembrane</keyword>
<feature type="transmembrane region" description="Helical" evidence="12">
    <location>
        <begin position="195"/>
        <end position="215"/>
    </location>
</feature>
<evidence type="ECO:0000256" key="8">
    <source>
        <dbReference type="ARBA" id="ARBA00022989"/>
    </source>
</evidence>
<dbReference type="PROSITE" id="PS50893">
    <property type="entry name" value="ABC_TRANSPORTER_2"/>
    <property type="match status" value="2"/>
</dbReference>
<evidence type="ECO:0000259" key="14">
    <source>
        <dbReference type="PROSITE" id="PS50929"/>
    </source>
</evidence>
<dbReference type="PANTHER" id="PTHR24223:SF447">
    <property type="entry name" value="MULTIDRUG RESISTANCE-ASSOCIATED PROTEIN 5"/>
    <property type="match status" value="1"/>
</dbReference>
<evidence type="ECO:0000256" key="1">
    <source>
        <dbReference type="ARBA" id="ARBA00004127"/>
    </source>
</evidence>
<evidence type="ECO:0000256" key="11">
    <source>
        <dbReference type="SAM" id="MobiDB-lite"/>
    </source>
</evidence>
<feature type="compositionally biased region" description="Basic and acidic residues" evidence="11">
    <location>
        <begin position="1466"/>
        <end position="1476"/>
    </location>
</feature>
<dbReference type="SUPFAM" id="SSF90123">
    <property type="entry name" value="ABC transporter transmembrane region"/>
    <property type="match status" value="2"/>
</dbReference>
<dbReference type="InterPro" id="IPR036640">
    <property type="entry name" value="ABC1_TM_sf"/>
</dbReference>
<gene>
    <name evidence="15" type="ORF">X798_03938</name>
</gene>
<dbReference type="CDD" id="cd03250">
    <property type="entry name" value="ABCC_MRP_domain1"/>
    <property type="match status" value="1"/>
</dbReference>
<keyword evidence="16" id="KW-1185">Reference proteome</keyword>
<evidence type="ECO:0000313" key="15">
    <source>
        <dbReference type="EMBL" id="OZC09008.1"/>
    </source>
</evidence>
<dbReference type="EMBL" id="KZ269998">
    <property type="protein sequence ID" value="OZC09008.1"/>
    <property type="molecule type" value="Genomic_DNA"/>
</dbReference>
<evidence type="ECO:0000313" key="16">
    <source>
        <dbReference type="Proteomes" id="UP000242913"/>
    </source>
</evidence>
<feature type="compositionally biased region" description="Basic and acidic residues" evidence="11">
    <location>
        <begin position="1395"/>
        <end position="1405"/>
    </location>
</feature>
<dbReference type="Pfam" id="PF00005">
    <property type="entry name" value="ABC_tran"/>
    <property type="match status" value="2"/>
</dbReference>
<comment type="subcellular location">
    <subcellularLocation>
        <location evidence="1">Endomembrane system</location>
        <topology evidence="1">Multi-pass membrane protein</topology>
    </subcellularLocation>
</comment>
<feature type="transmembrane region" description="Helical" evidence="12">
    <location>
        <begin position="941"/>
        <end position="963"/>
    </location>
</feature>
<evidence type="ECO:0000259" key="13">
    <source>
        <dbReference type="PROSITE" id="PS50893"/>
    </source>
</evidence>
<dbReference type="CDD" id="cd18599">
    <property type="entry name" value="ABC_6TM_MRP5_8_9_D2"/>
    <property type="match status" value="1"/>
</dbReference>
<keyword evidence="10" id="KW-0325">Glycoprotein</keyword>
<proteinExistence type="inferred from homology"/>
<protein>
    <submittedName>
        <fullName evidence="15">ABC transporter, ATP-binding protein</fullName>
    </submittedName>
</protein>
<dbReference type="PROSITE" id="PS00211">
    <property type="entry name" value="ABC_TRANSPORTER_1"/>
    <property type="match status" value="2"/>
</dbReference>
<dbReference type="FunFam" id="1.20.1560.10:FF:000015">
    <property type="entry name" value="multidrug resistance-associated protein 5 isoform X1"/>
    <property type="match status" value="1"/>
</dbReference>
<feature type="transmembrane region" description="Helical" evidence="12">
    <location>
        <begin position="969"/>
        <end position="987"/>
    </location>
</feature>
<keyword evidence="3" id="KW-0813">Transport</keyword>
<dbReference type="InterPro" id="IPR003593">
    <property type="entry name" value="AAA+_ATPase"/>
</dbReference>
<feature type="transmembrane region" description="Helical" evidence="12">
    <location>
        <begin position="82"/>
        <end position="100"/>
    </location>
</feature>
<feature type="domain" description="ABC transporter" evidence="13">
    <location>
        <begin position="1150"/>
        <end position="1384"/>
    </location>
</feature>
<feature type="transmembrane region" description="Helical" evidence="12">
    <location>
        <begin position="1053"/>
        <end position="1078"/>
    </location>
</feature>
<feature type="transmembrane region" description="Helical" evidence="12">
    <location>
        <begin position="375"/>
        <end position="402"/>
    </location>
</feature>
<dbReference type="InterPro" id="IPR027417">
    <property type="entry name" value="P-loop_NTPase"/>
</dbReference>
<accession>A0A238BWQ0</accession>
<keyword evidence="9 12" id="KW-0472">Membrane</keyword>
<keyword evidence="7 15" id="KW-0067">ATP-binding</keyword>
<dbReference type="FunFam" id="3.40.50.300:FF:000838">
    <property type="entry name" value="ABC multidrug transporter (Eurofung)"/>
    <property type="match status" value="1"/>
</dbReference>
<dbReference type="InterPro" id="IPR011527">
    <property type="entry name" value="ABC1_TM_dom"/>
</dbReference>
<dbReference type="PANTHER" id="PTHR24223">
    <property type="entry name" value="ATP-BINDING CASSETTE SUB-FAMILY C"/>
    <property type="match status" value="1"/>
</dbReference>
<sequence>MDLNVALQRTSEDEAENQYDEVYPGRILKGEDTPGSIKIRYMRGCREPKTFARYTSSLKNMIPLRTFHKHDHSRASKVDESGLFSFITFSWIFPYLWAAFKGRLSQDQMWNCSIYDASSVNLARLEYLWKQELLHRPNRPSLFRVMCLFIKTRVCVACFVFLFCLLFGFIGPMFFVKELISFAEQPHLFNTYPNLSFGIFLAFAILVFETARVLSYGATWAISYRTGIRVRGALLALLYKKLINVRSLRTKTGAEVVNIFANDGQRLIDAVSFIPLVLVGPLVLIAGIIYLLIVIGPWSLLGIFTFLIFDVIQLVLGKTLVGFRNSTIQKTEKRVNLMGEIIRCIRLIKMNAWEESFANAVKEMRRNEKVDLRKVGLAQSLTIAFGTVVPAVAAVFTFLGFILSGGNLLAGDAFSAITVFFVMMFGIRMIPYGSRYCAEAFAALKRIQELLLYPEYDQQIPLCQDPNIAIQFKNATFLWDSKSQANEIASNLEETSERSPVVANEQSNSDSSVALKNITLDVRKKELLGICGPVGSGKTALLSAIIGHLAPNDGSLNVSGPAAFITQTPWILNQTVQSNILFGLPMNTSRYYKAITVCELTRDLETMKAGDQTEIGERGVTISGGQKARISLARALFANCRLYLLDDIFASLDRQVADRIFKHAILEMLANKTVVMVTTDIQRLSKCDRICYMDGGEIKAVGTHNELLEKCEAYALYCEHSVYSDEIKSISGIAEEQNELGDDFVKIDTPKRTQKCMRAGSKTSDEFQASSSMMDLTKFDGQLVMDEENFGSSTVSWTVYKRYIDAAGGRWIWVILLLAFIGNVIASIFSTVWLSQWLKHGHSQQIVNISEGLRVELTGLAKSEYTNYYATIYGFSIIILFISGLLKALIFVHVSLNAASQLHNRMFDSVIHGTVHFFDTTPSGRILNRFSKDMDEIDVKLPFTAEIFLQNSLACMGYLIMIAWVFPSFLLFCIFLFCVFAIFILCFRAGITSFKRFENVSRSPLFDHISASMEGIQTIHSLGQTDEFIETLKNKLDLNSGAMFMYQSAMRWLAVWLDLLVVAITFIVALLIVLLTGSVTPADAGMALVFALQMSGIFQFAVRTQTELEAKMTSVERITYYSDHIESEDDWKKRISSSSLQNNCSMEGCIVFKGVTLRYRPNLPLALDDINFRIEAKEKVGIIGRTGSGKTSLCNVLYRLYPLTSGSIEIDDMNIAYIGLYQLRRTMAVIPQDPTLFVGTIRFNLDPNNEFSDDQIWMSLEKTYLKDMISSLDQKLESPVTEGGRNISVGERQLFCMARALLRRVRIVILDEATGSLDNATERHIQKCLREAFTDCTVMIIAHRLENILGLDKILYMKQGKVVVHETVQNLMKDENHPLRRLLDVQKLPQIITPQKERSMKKTAENPEETSNTSTNESNGSSPVHIHPTFVETSDKTSPETSEFERISDSIDKEMTTVSNDSDLEVINKSDAESNC</sequence>
<dbReference type="CDD" id="cd03244">
    <property type="entry name" value="ABCC_MRP_domain2"/>
    <property type="match status" value="1"/>
</dbReference>
<evidence type="ECO:0000256" key="4">
    <source>
        <dbReference type="ARBA" id="ARBA00022692"/>
    </source>
</evidence>
<evidence type="ECO:0000256" key="12">
    <source>
        <dbReference type="SAM" id="Phobius"/>
    </source>
</evidence>
<reference evidence="15 16" key="1">
    <citation type="submission" date="2015-12" db="EMBL/GenBank/DDBJ databases">
        <title>Draft genome of the nematode, Onchocerca flexuosa.</title>
        <authorList>
            <person name="Mitreva M."/>
        </authorList>
    </citation>
    <scope>NUCLEOTIDE SEQUENCE [LARGE SCALE GENOMIC DNA]</scope>
    <source>
        <strain evidence="15">Red Deer</strain>
    </source>
</reference>
<evidence type="ECO:0000256" key="2">
    <source>
        <dbReference type="ARBA" id="ARBA00009726"/>
    </source>
</evidence>
<feature type="transmembrane region" description="Helical" evidence="12">
    <location>
        <begin position="273"/>
        <end position="295"/>
    </location>
</feature>
<dbReference type="GO" id="GO:0140359">
    <property type="term" value="F:ABC-type transporter activity"/>
    <property type="evidence" value="ECO:0007669"/>
    <property type="project" value="InterPro"/>
</dbReference>
<feature type="transmembrane region" description="Helical" evidence="12">
    <location>
        <begin position="1084"/>
        <end position="1102"/>
    </location>
</feature>
<name>A0A238BWQ0_9BILA</name>
<feature type="transmembrane region" description="Helical" evidence="12">
    <location>
        <begin position="811"/>
        <end position="834"/>
    </location>
</feature>
<dbReference type="CDD" id="cd18592">
    <property type="entry name" value="ABC_6TM_MRP5_8_9_D1"/>
    <property type="match status" value="1"/>
</dbReference>
<keyword evidence="8 12" id="KW-1133">Transmembrane helix</keyword>
<feature type="transmembrane region" description="Helical" evidence="12">
    <location>
        <begin position="301"/>
        <end position="323"/>
    </location>
</feature>
<comment type="similarity">
    <text evidence="2">Belongs to the ABC transporter superfamily. ABCC family. Conjugate transporter (TC 3.A.1.208) subfamily.</text>
</comment>
<evidence type="ECO:0000256" key="10">
    <source>
        <dbReference type="ARBA" id="ARBA00023180"/>
    </source>
</evidence>
<feature type="domain" description="ABC transporter" evidence="13">
    <location>
        <begin position="497"/>
        <end position="720"/>
    </location>
</feature>
<dbReference type="GO" id="GO:0005524">
    <property type="term" value="F:ATP binding"/>
    <property type="evidence" value="ECO:0007669"/>
    <property type="project" value="UniProtKB-KW"/>
</dbReference>
<feature type="domain" description="ABC transmembrane type-1" evidence="14">
    <location>
        <begin position="814"/>
        <end position="1110"/>
    </location>
</feature>
<dbReference type="Pfam" id="PF00664">
    <property type="entry name" value="ABC_membrane"/>
    <property type="match status" value="2"/>
</dbReference>
<feature type="transmembrane region" description="Helical" evidence="12">
    <location>
        <begin position="872"/>
        <end position="896"/>
    </location>
</feature>
<feature type="region of interest" description="Disordered" evidence="11">
    <location>
        <begin position="1393"/>
        <end position="1476"/>
    </location>
</feature>
<dbReference type="InterPro" id="IPR050173">
    <property type="entry name" value="ABC_transporter_C-like"/>
</dbReference>
<dbReference type="GO" id="GO:0012505">
    <property type="term" value="C:endomembrane system"/>
    <property type="evidence" value="ECO:0007669"/>
    <property type="project" value="UniProtKB-SubCell"/>
</dbReference>
<dbReference type="PROSITE" id="PS50929">
    <property type="entry name" value="ABC_TM1F"/>
    <property type="match status" value="2"/>
</dbReference>
<evidence type="ECO:0000256" key="3">
    <source>
        <dbReference type="ARBA" id="ARBA00022448"/>
    </source>
</evidence>